<feature type="chain" id="PRO_5043126040" evidence="2">
    <location>
        <begin position="18"/>
        <end position="71"/>
    </location>
</feature>
<keyword evidence="1" id="KW-1133">Transmembrane helix</keyword>
<name>A0A0N4YUM9_NIPBR</name>
<keyword evidence="2" id="KW-0732">Signal</keyword>
<dbReference type="AlphaFoldDB" id="A0A0N4YUM9"/>
<feature type="transmembrane region" description="Helical" evidence="1">
    <location>
        <begin position="7"/>
        <end position="24"/>
    </location>
</feature>
<gene>
    <name evidence="3" type="ORF">NBR_LOCUS20952</name>
</gene>
<evidence type="ECO:0000313" key="3">
    <source>
        <dbReference type="EMBL" id="VDL84690.1"/>
    </source>
</evidence>
<protein>
    <submittedName>
        <fullName evidence="3 5">Uncharacterized protein</fullName>
    </submittedName>
</protein>
<proteinExistence type="predicted"/>
<reference evidence="3 4" key="2">
    <citation type="submission" date="2018-11" db="EMBL/GenBank/DDBJ databases">
        <authorList>
            <consortium name="Pathogen Informatics"/>
        </authorList>
    </citation>
    <scope>NUCLEOTIDE SEQUENCE [LARGE SCALE GENOMIC DNA]</scope>
</reference>
<dbReference type="EMBL" id="UYSL01025722">
    <property type="protein sequence ID" value="VDL84690.1"/>
    <property type="molecule type" value="Genomic_DNA"/>
</dbReference>
<feature type="signal peptide" evidence="2">
    <location>
        <begin position="1"/>
        <end position="17"/>
    </location>
</feature>
<reference evidence="5" key="1">
    <citation type="submission" date="2017-02" db="UniProtKB">
        <authorList>
            <consortium name="WormBaseParasite"/>
        </authorList>
    </citation>
    <scope>IDENTIFICATION</scope>
</reference>
<accession>A0A0N4YUM9</accession>
<keyword evidence="1" id="KW-0472">Membrane</keyword>
<evidence type="ECO:0000256" key="1">
    <source>
        <dbReference type="SAM" id="Phobius"/>
    </source>
</evidence>
<evidence type="ECO:0000256" key="2">
    <source>
        <dbReference type="SAM" id="SignalP"/>
    </source>
</evidence>
<feature type="transmembrane region" description="Helical" evidence="1">
    <location>
        <begin position="44"/>
        <end position="70"/>
    </location>
</feature>
<keyword evidence="1" id="KW-0812">Transmembrane</keyword>
<dbReference type="WBParaSite" id="NBR_0002095101-mRNA-1">
    <property type="protein sequence ID" value="NBR_0002095101-mRNA-1"/>
    <property type="gene ID" value="NBR_0002095101"/>
</dbReference>
<evidence type="ECO:0000313" key="5">
    <source>
        <dbReference type="WBParaSite" id="NBR_0002095101-mRNA-1"/>
    </source>
</evidence>
<keyword evidence="4" id="KW-1185">Reference proteome</keyword>
<evidence type="ECO:0000313" key="4">
    <source>
        <dbReference type="Proteomes" id="UP000271162"/>
    </source>
</evidence>
<dbReference type="OMA" id="NSMEAFA"/>
<sequence length="71" mass="8034">MLHRTLLLLLFPLLSYCAIYYPYIPPAYPPPPYYYSHPYNYNPYYYNSVGSGSLWAAGGGLLGNSLAFFLG</sequence>
<organism evidence="5">
    <name type="scientific">Nippostrongylus brasiliensis</name>
    <name type="common">Rat hookworm</name>
    <dbReference type="NCBI Taxonomy" id="27835"/>
    <lineage>
        <taxon>Eukaryota</taxon>
        <taxon>Metazoa</taxon>
        <taxon>Ecdysozoa</taxon>
        <taxon>Nematoda</taxon>
        <taxon>Chromadorea</taxon>
        <taxon>Rhabditida</taxon>
        <taxon>Rhabditina</taxon>
        <taxon>Rhabditomorpha</taxon>
        <taxon>Strongyloidea</taxon>
        <taxon>Heligmosomidae</taxon>
        <taxon>Nippostrongylus</taxon>
    </lineage>
</organism>
<dbReference type="Proteomes" id="UP000271162">
    <property type="component" value="Unassembled WGS sequence"/>
</dbReference>